<dbReference type="InterPro" id="IPR024790">
    <property type="entry name" value="APC4_long_dom"/>
</dbReference>
<dbReference type="GeneID" id="19165349"/>
<organism evidence="9 10">
    <name type="scientific">Capronia epimyces CBS 606.96</name>
    <dbReference type="NCBI Taxonomy" id="1182542"/>
    <lineage>
        <taxon>Eukaryota</taxon>
        <taxon>Fungi</taxon>
        <taxon>Dikarya</taxon>
        <taxon>Ascomycota</taxon>
        <taxon>Pezizomycotina</taxon>
        <taxon>Eurotiomycetes</taxon>
        <taxon>Chaetothyriomycetidae</taxon>
        <taxon>Chaetothyriales</taxon>
        <taxon>Herpotrichiellaceae</taxon>
        <taxon>Capronia</taxon>
    </lineage>
</organism>
<dbReference type="STRING" id="1182542.W9ZDR0"/>
<evidence type="ECO:0000313" key="10">
    <source>
        <dbReference type="Proteomes" id="UP000019478"/>
    </source>
</evidence>
<feature type="region of interest" description="Disordered" evidence="6">
    <location>
        <begin position="38"/>
        <end position="67"/>
    </location>
</feature>
<dbReference type="OrthoDB" id="2110451at2759"/>
<dbReference type="InterPro" id="IPR015943">
    <property type="entry name" value="WD40/YVTN_repeat-like_dom_sf"/>
</dbReference>
<evidence type="ECO:0000256" key="4">
    <source>
        <dbReference type="ARBA" id="ARBA00022786"/>
    </source>
</evidence>
<gene>
    <name evidence="9" type="ORF">A1O3_01211</name>
</gene>
<dbReference type="RefSeq" id="XP_007729549.1">
    <property type="nucleotide sequence ID" value="XM_007731359.1"/>
</dbReference>
<dbReference type="GO" id="GO:0005680">
    <property type="term" value="C:anaphase-promoting complex"/>
    <property type="evidence" value="ECO:0007669"/>
    <property type="project" value="InterPro"/>
</dbReference>
<sequence>MDLIATVTTTGHGDRHNSRDVVDVWRLNGQRVFGATFEKGEDHDGDDAGPAEQVGKRTRMRNGDDRKQGGFVRAVSWRRDGQILAVACADGSVSLINAFTGKIAHRLDAARNLEGPTTATMSFSSSQSSQSRAAPASSSGSKSIPPPVRPATISSISWTKHFAFPNALTIRSRLNQSGSKVSLDQLLGLKADMENILQIAADLPQALSAIDIEDSLPKLATLPPLGAAVDDDVFSSRASIDAIFHSDGSSGSAGSGVGDVDALLVGMQTEEGGCAVNLKIFDSFEVGTIEVEGRLRSRVGTRHVVGFGGHPFLSTVFVVVEHSNPHETPDSSLHLISLDLSFITQTGRNLPLVARKATRLANLLRYIAQIQTQLRLEVKAAFDLPARFLHNIDESLAEGDPNADFVYAAHHLAVTGECLPRLKEWLVDEVGERGLKRWEKSVGDCLDLVRRMTSQNLMPALETCQAILSRLDGLAKYGPTSSKLGLDEKVVGRVRETVDALTILAEDLLLDVGTEIKEFTAFMKWMKFECEVEALEEGSERAEELRESWTGESEIMMVLEYVSGAMKETRLKKYVALDGTEQDGGRDVETIDEDTDAGFYTNYIKRRSGGKPLPSLGAMVERLQKQSDIVFGQVAETFRKSILGSYLFEFSRGCVAERMDIRVIPEQNDVSLYRLVAMFKNDKAFRVVSIRMRLDGGKNPKVEDRRDVSSTIPEVEEILDAKIVDDRAFLVLAATTADVRIYQMAIDTAEERDDWEVRQIFEEGRMHAGLKPARLEINGREGRRAVTVVDEAGMGFLVLDLDGESDVGQRDDEEGAGDEMSTG</sequence>
<evidence type="ECO:0000313" key="9">
    <source>
        <dbReference type="EMBL" id="EXJ92659.1"/>
    </source>
</evidence>
<dbReference type="HOGENOM" id="CLU_011501_0_0_1"/>
<proteinExistence type="predicted"/>
<dbReference type="eggNOG" id="KOG4640">
    <property type="taxonomic scope" value="Eukaryota"/>
</dbReference>
<dbReference type="Proteomes" id="UP000019478">
    <property type="component" value="Unassembled WGS sequence"/>
</dbReference>
<dbReference type="InterPro" id="IPR024977">
    <property type="entry name" value="Apc4-like_WD40_dom"/>
</dbReference>
<dbReference type="EMBL" id="AMGY01000001">
    <property type="protein sequence ID" value="EXJ92659.1"/>
    <property type="molecule type" value="Genomic_DNA"/>
</dbReference>
<name>W9ZDR0_9EURO</name>
<evidence type="ECO:0000259" key="8">
    <source>
        <dbReference type="Pfam" id="PF12896"/>
    </source>
</evidence>
<comment type="caution">
    <text evidence="9">The sequence shown here is derived from an EMBL/GenBank/DDBJ whole genome shotgun (WGS) entry which is preliminary data.</text>
</comment>
<evidence type="ECO:0000256" key="1">
    <source>
        <dbReference type="ARBA" id="ARBA00016067"/>
    </source>
</evidence>
<dbReference type="GO" id="GO:0070979">
    <property type="term" value="P:protein K11-linked ubiquitination"/>
    <property type="evidence" value="ECO:0007669"/>
    <property type="project" value="TreeGrafter"/>
</dbReference>
<evidence type="ECO:0000256" key="6">
    <source>
        <dbReference type="SAM" id="MobiDB-lite"/>
    </source>
</evidence>
<dbReference type="GO" id="GO:0051301">
    <property type="term" value="P:cell division"/>
    <property type="evidence" value="ECO:0007669"/>
    <property type="project" value="UniProtKB-KW"/>
</dbReference>
<dbReference type="GO" id="GO:0034399">
    <property type="term" value="C:nuclear periphery"/>
    <property type="evidence" value="ECO:0007669"/>
    <property type="project" value="TreeGrafter"/>
</dbReference>
<evidence type="ECO:0000259" key="7">
    <source>
        <dbReference type="Pfam" id="PF12894"/>
    </source>
</evidence>
<keyword evidence="10" id="KW-1185">Reference proteome</keyword>
<keyword evidence="5" id="KW-0131">Cell cycle</keyword>
<dbReference type="InterPro" id="IPR011044">
    <property type="entry name" value="Quino_amine_DH_bsu"/>
</dbReference>
<dbReference type="AlphaFoldDB" id="W9ZDR0"/>
<dbReference type="Pfam" id="PF12894">
    <property type="entry name" value="ANAPC4_WD40"/>
    <property type="match status" value="1"/>
</dbReference>
<feature type="region of interest" description="Disordered" evidence="6">
    <location>
        <begin position="118"/>
        <end position="149"/>
    </location>
</feature>
<keyword evidence="3" id="KW-0498">Mitosis</keyword>
<accession>W9ZDR0</accession>
<dbReference type="PANTHER" id="PTHR13260">
    <property type="entry name" value="ANAPHASE PROMOTING COMPLEX SUBUNIT 4 APC4"/>
    <property type="match status" value="1"/>
</dbReference>
<keyword evidence="2" id="KW-0132">Cell division</keyword>
<feature type="compositionally biased region" description="Low complexity" evidence="6">
    <location>
        <begin position="122"/>
        <end position="143"/>
    </location>
</feature>
<dbReference type="Gene3D" id="2.130.10.10">
    <property type="entry name" value="YVTN repeat-like/Quinoprotein amine dehydrogenase"/>
    <property type="match status" value="1"/>
</dbReference>
<protein>
    <recommendedName>
        <fullName evidence="1">Anaphase-promoting complex subunit 4</fullName>
    </recommendedName>
</protein>
<dbReference type="InterPro" id="IPR024789">
    <property type="entry name" value="APC4"/>
</dbReference>
<dbReference type="PANTHER" id="PTHR13260:SF0">
    <property type="entry name" value="ANAPHASE-PROMOTING COMPLEX SUBUNIT 4"/>
    <property type="match status" value="1"/>
</dbReference>
<evidence type="ECO:0000256" key="5">
    <source>
        <dbReference type="ARBA" id="ARBA00023306"/>
    </source>
</evidence>
<evidence type="ECO:0000256" key="2">
    <source>
        <dbReference type="ARBA" id="ARBA00022618"/>
    </source>
</evidence>
<dbReference type="SUPFAM" id="SSF50969">
    <property type="entry name" value="YVTN repeat-like/Quinoprotein amine dehydrogenase"/>
    <property type="match status" value="1"/>
</dbReference>
<keyword evidence="4" id="KW-0833">Ubl conjugation pathway</keyword>
<feature type="domain" description="Anaphase-promoting complex subunit 4 long" evidence="8">
    <location>
        <begin position="334"/>
        <end position="531"/>
    </location>
</feature>
<dbReference type="Pfam" id="PF12896">
    <property type="entry name" value="ANAPC4"/>
    <property type="match status" value="1"/>
</dbReference>
<feature type="domain" description="Anaphase-promoting complex subunit 4-like WD40" evidence="7">
    <location>
        <begin position="1"/>
        <end position="118"/>
    </location>
</feature>
<dbReference type="GO" id="GO:0031145">
    <property type="term" value="P:anaphase-promoting complex-dependent catabolic process"/>
    <property type="evidence" value="ECO:0007669"/>
    <property type="project" value="InterPro"/>
</dbReference>
<reference evidence="9 10" key="1">
    <citation type="submission" date="2013-03" db="EMBL/GenBank/DDBJ databases">
        <title>The Genome Sequence of Capronia epimyces CBS 606.96.</title>
        <authorList>
            <consortium name="The Broad Institute Genomics Platform"/>
            <person name="Cuomo C."/>
            <person name="de Hoog S."/>
            <person name="Gorbushina A."/>
            <person name="Walker B."/>
            <person name="Young S.K."/>
            <person name="Zeng Q."/>
            <person name="Gargeya S."/>
            <person name="Fitzgerald M."/>
            <person name="Haas B."/>
            <person name="Abouelleil A."/>
            <person name="Allen A.W."/>
            <person name="Alvarado L."/>
            <person name="Arachchi H.M."/>
            <person name="Berlin A.M."/>
            <person name="Chapman S.B."/>
            <person name="Gainer-Dewar J."/>
            <person name="Goldberg J."/>
            <person name="Griggs A."/>
            <person name="Gujja S."/>
            <person name="Hansen M."/>
            <person name="Howarth C."/>
            <person name="Imamovic A."/>
            <person name="Ireland A."/>
            <person name="Larimer J."/>
            <person name="McCowan C."/>
            <person name="Murphy C."/>
            <person name="Pearson M."/>
            <person name="Poon T.W."/>
            <person name="Priest M."/>
            <person name="Roberts A."/>
            <person name="Saif S."/>
            <person name="Shea T."/>
            <person name="Sisk P."/>
            <person name="Sykes S."/>
            <person name="Wortman J."/>
            <person name="Nusbaum C."/>
            <person name="Birren B."/>
        </authorList>
    </citation>
    <scope>NUCLEOTIDE SEQUENCE [LARGE SCALE GENOMIC DNA]</scope>
    <source>
        <strain evidence="9 10">CBS 606.96</strain>
    </source>
</reference>
<evidence type="ECO:0000256" key="3">
    <source>
        <dbReference type="ARBA" id="ARBA00022776"/>
    </source>
</evidence>